<feature type="domain" description="UspA" evidence="2">
    <location>
        <begin position="2"/>
        <end position="140"/>
    </location>
</feature>
<dbReference type="Proteomes" id="UP000238605">
    <property type="component" value="Unassembled WGS sequence"/>
</dbReference>
<protein>
    <submittedName>
        <fullName evidence="3">Universal stress protein UspA</fullName>
    </submittedName>
</protein>
<dbReference type="PRINTS" id="PR01438">
    <property type="entry name" value="UNVRSLSTRESS"/>
</dbReference>
<evidence type="ECO:0000313" key="4">
    <source>
        <dbReference type="Proteomes" id="UP000238605"/>
    </source>
</evidence>
<dbReference type="PANTHER" id="PTHR46268:SF6">
    <property type="entry name" value="UNIVERSAL STRESS PROTEIN UP12"/>
    <property type="match status" value="1"/>
</dbReference>
<keyword evidence="4" id="KW-1185">Reference proteome</keyword>
<gene>
    <name evidence="3" type="ORF">C1704_05030</name>
</gene>
<comment type="similarity">
    <text evidence="1">Belongs to the universal stress protein A family.</text>
</comment>
<dbReference type="CDD" id="cd00293">
    <property type="entry name" value="USP-like"/>
    <property type="match status" value="1"/>
</dbReference>
<dbReference type="Pfam" id="PF00582">
    <property type="entry name" value="Usp"/>
    <property type="match status" value="1"/>
</dbReference>
<evidence type="ECO:0000259" key="2">
    <source>
        <dbReference type="Pfam" id="PF00582"/>
    </source>
</evidence>
<evidence type="ECO:0000313" key="3">
    <source>
        <dbReference type="EMBL" id="PPE67519.1"/>
    </source>
</evidence>
<dbReference type="InterPro" id="IPR014729">
    <property type="entry name" value="Rossmann-like_a/b/a_fold"/>
</dbReference>
<dbReference type="SUPFAM" id="SSF52402">
    <property type="entry name" value="Adenine nucleotide alpha hydrolases-like"/>
    <property type="match status" value="1"/>
</dbReference>
<dbReference type="Gene3D" id="3.40.50.620">
    <property type="entry name" value="HUPs"/>
    <property type="match status" value="1"/>
</dbReference>
<reference evidence="3 4" key="1">
    <citation type="submission" date="2018-02" db="EMBL/GenBank/DDBJ databases">
        <title>Reclassifiation of [Polyangium] brachysporum DSM 7029 as Guopingzhaonella breviflexa gen. nov., sp. nov., a member of the family Comamonadaceae.</title>
        <authorList>
            <person name="Tang B."/>
        </authorList>
    </citation>
    <scope>NUCLEOTIDE SEQUENCE [LARGE SCALE GENOMIC DNA]</scope>
    <source>
        <strain evidence="3 4">BCRC 80649</strain>
    </source>
</reference>
<dbReference type="InterPro" id="IPR006016">
    <property type="entry name" value="UspA"/>
</dbReference>
<proteinExistence type="inferred from homology"/>
<comment type="caution">
    <text evidence="3">The sequence shown here is derived from an EMBL/GenBank/DDBJ whole genome shotgun (WGS) entry which is preliminary data.</text>
</comment>
<evidence type="ECO:0000256" key="1">
    <source>
        <dbReference type="ARBA" id="ARBA00008791"/>
    </source>
</evidence>
<dbReference type="RefSeq" id="WP_104301581.1">
    <property type="nucleotide sequence ID" value="NZ_PSNX01000003.1"/>
</dbReference>
<sequence>MKILVAADGSTYTKRMLGYLAAHDELFGGAHDYTVLTAVPAVPPRAAAVIDKATLAEYYADEGEKVLKPVRTFFEKQGLKAKTQHKVGHPGEVIAKAASAGKFDLVVMGSHGHGTLGNLVMGSVATYVIAHCKTPVLLVR</sequence>
<name>A0A2S5SY14_9BURK</name>
<dbReference type="OrthoDB" id="9792500at2"/>
<dbReference type="PANTHER" id="PTHR46268">
    <property type="entry name" value="STRESS RESPONSE PROTEIN NHAX"/>
    <property type="match status" value="1"/>
</dbReference>
<accession>A0A2S5SY14</accession>
<dbReference type="InterPro" id="IPR006015">
    <property type="entry name" value="Universal_stress_UspA"/>
</dbReference>
<dbReference type="AlphaFoldDB" id="A0A2S5SY14"/>
<dbReference type="EMBL" id="PSNX01000003">
    <property type="protein sequence ID" value="PPE67519.1"/>
    <property type="molecule type" value="Genomic_DNA"/>
</dbReference>
<organism evidence="3 4">
    <name type="scientific">Caldimonas caldifontis</name>
    <dbReference type="NCBI Taxonomy" id="1452508"/>
    <lineage>
        <taxon>Bacteria</taxon>
        <taxon>Pseudomonadati</taxon>
        <taxon>Pseudomonadota</taxon>
        <taxon>Betaproteobacteria</taxon>
        <taxon>Burkholderiales</taxon>
        <taxon>Sphaerotilaceae</taxon>
        <taxon>Caldimonas</taxon>
    </lineage>
</organism>